<dbReference type="Proteomes" id="UP001059597">
    <property type="component" value="Plasmid SNP1"/>
</dbReference>
<name>A0ABM8A8E7_STRNI</name>
<gene>
    <name evidence="1" type="ORF">HEK616_84950</name>
</gene>
<sequence>MQVRAGSGEILQRRVSSSAGNFFQADSATYPLLAHVVPWADTAFNRSQVTALAAEIDRYEADTAVNLNGESFDWLRQMCEVTAEEPHRMLWFVGD</sequence>
<reference evidence="1" key="1">
    <citation type="submission" date="2022-06" db="EMBL/GenBank/DDBJ databases">
        <title>Complete genome sequence of Streptomyces nigrescens HEK616.</title>
        <authorList>
            <person name="Asamizu S."/>
            <person name="Onaka H."/>
        </authorList>
    </citation>
    <scope>NUCLEOTIDE SEQUENCE</scope>
    <source>
        <strain evidence="1">HEK616</strain>
        <plasmid evidence="1">SNP1</plasmid>
    </source>
</reference>
<organism evidence="1 2">
    <name type="scientific">Streptomyces nigrescens</name>
    <dbReference type="NCBI Taxonomy" id="1920"/>
    <lineage>
        <taxon>Bacteria</taxon>
        <taxon>Bacillati</taxon>
        <taxon>Actinomycetota</taxon>
        <taxon>Actinomycetes</taxon>
        <taxon>Kitasatosporales</taxon>
        <taxon>Streptomycetaceae</taxon>
        <taxon>Streptomyces</taxon>
    </lineage>
</organism>
<protein>
    <submittedName>
        <fullName evidence="1">Uncharacterized protein</fullName>
    </submittedName>
</protein>
<keyword evidence="2" id="KW-1185">Reference proteome</keyword>
<evidence type="ECO:0000313" key="1">
    <source>
        <dbReference type="EMBL" id="BDM75008.1"/>
    </source>
</evidence>
<proteinExistence type="predicted"/>
<keyword evidence="1" id="KW-0614">Plasmid</keyword>
<evidence type="ECO:0000313" key="2">
    <source>
        <dbReference type="Proteomes" id="UP001059597"/>
    </source>
</evidence>
<dbReference type="EMBL" id="AP026074">
    <property type="protein sequence ID" value="BDM75008.1"/>
    <property type="molecule type" value="Genomic_DNA"/>
</dbReference>
<geneLocation type="plasmid" evidence="1 2">
    <name>SNP1</name>
</geneLocation>
<accession>A0ABM8A8E7</accession>